<reference evidence="3 4" key="1">
    <citation type="submission" date="2019-05" db="EMBL/GenBank/DDBJ databases">
        <title>Algicella ahnfeltiae gen. nov., sp. nov., a novel marine bacterium of the family Flavobacteriaceae isolated from a red alga.</title>
        <authorList>
            <person name="Nedashkovskaya O.I."/>
            <person name="Kukhlevskiy A.D."/>
            <person name="Kim S.-G."/>
            <person name="Zhukova N.V."/>
            <person name="Mikhailov V.V."/>
        </authorList>
    </citation>
    <scope>NUCLEOTIDE SEQUENCE [LARGE SCALE GENOMIC DNA]</scope>
    <source>
        <strain evidence="3 4">10Alg115</strain>
    </source>
</reference>
<gene>
    <name evidence="3" type="ORF">FF125_13375</name>
</gene>
<dbReference type="Pfam" id="PF00582">
    <property type="entry name" value="Usp"/>
    <property type="match status" value="1"/>
</dbReference>
<dbReference type="RefSeq" id="WP_138950238.1">
    <property type="nucleotide sequence ID" value="NZ_CP040749.1"/>
</dbReference>
<name>A0A5B7TSQ7_9FLAO</name>
<protein>
    <submittedName>
        <fullName evidence="3">Universal stress protein</fullName>
    </submittedName>
</protein>
<dbReference type="OrthoDB" id="9788959at2"/>
<organism evidence="3 4">
    <name type="scientific">Aureibaculum algae</name>
    <dbReference type="NCBI Taxonomy" id="2584122"/>
    <lineage>
        <taxon>Bacteria</taxon>
        <taxon>Pseudomonadati</taxon>
        <taxon>Bacteroidota</taxon>
        <taxon>Flavobacteriia</taxon>
        <taxon>Flavobacteriales</taxon>
        <taxon>Flavobacteriaceae</taxon>
        <taxon>Aureibaculum</taxon>
    </lineage>
</organism>
<dbReference type="InterPro" id="IPR006015">
    <property type="entry name" value="Universal_stress_UspA"/>
</dbReference>
<evidence type="ECO:0000259" key="2">
    <source>
        <dbReference type="Pfam" id="PF00582"/>
    </source>
</evidence>
<dbReference type="Gene3D" id="3.40.50.620">
    <property type="entry name" value="HUPs"/>
    <property type="match status" value="2"/>
</dbReference>
<dbReference type="PANTHER" id="PTHR46268">
    <property type="entry name" value="STRESS RESPONSE PROTEIN NHAX"/>
    <property type="match status" value="1"/>
</dbReference>
<dbReference type="InterPro" id="IPR014729">
    <property type="entry name" value="Rossmann-like_a/b/a_fold"/>
</dbReference>
<keyword evidence="4" id="KW-1185">Reference proteome</keyword>
<evidence type="ECO:0000313" key="3">
    <source>
        <dbReference type="EMBL" id="QCX39380.1"/>
    </source>
</evidence>
<proteinExistence type="inferred from homology"/>
<dbReference type="EMBL" id="CP040749">
    <property type="protein sequence ID" value="QCX39380.1"/>
    <property type="molecule type" value="Genomic_DNA"/>
</dbReference>
<accession>A0A5B7TSQ7</accession>
<evidence type="ECO:0000313" key="4">
    <source>
        <dbReference type="Proteomes" id="UP000306229"/>
    </source>
</evidence>
<sequence>MKNILIPTDFSDNAWDALLYAIRLYDAVPAHFYILHTYQAGTSRTSNRMSKYRDTHLHRVLKDESEKGLKKIQRYLDENLLNDDHKYQTISQAGDLVFQIKQVVTNYNIDIIVMGTTGATGAKEIFMGSNAVSVINHIELCPVLTVPKDYEFTELKNIIFATDLKRRFYSIELFSLIELQTIHESNICLLNVKEGDDLDKTKLHNLKDIKALFKDGTVSFEQTELDGKVAKSIMNFSKNHNSDLVCLVNSEKKFLKKLIEEAVIKKVSFHSAIPLLVIPI</sequence>
<dbReference type="PANTHER" id="PTHR46268:SF6">
    <property type="entry name" value="UNIVERSAL STRESS PROTEIN UP12"/>
    <property type="match status" value="1"/>
</dbReference>
<dbReference type="AlphaFoldDB" id="A0A5B7TSQ7"/>
<dbReference type="PRINTS" id="PR01438">
    <property type="entry name" value="UNVRSLSTRESS"/>
</dbReference>
<feature type="domain" description="UspA" evidence="2">
    <location>
        <begin position="1"/>
        <end position="147"/>
    </location>
</feature>
<dbReference type="KEGG" id="fbe:FF125_13375"/>
<evidence type="ECO:0000256" key="1">
    <source>
        <dbReference type="ARBA" id="ARBA00008791"/>
    </source>
</evidence>
<dbReference type="SUPFAM" id="SSF52402">
    <property type="entry name" value="Adenine nucleotide alpha hydrolases-like"/>
    <property type="match status" value="2"/>
</dbReference>
<comment type="similarity">
    <text evidence="1">Belongs to the universal stress protein A family.</text>
</comment>
<dbReference type="Proteomes" id="UP000306229">
    <property type="component" value="Chromosome"/>
</dbReference>
<dbReference type="CDD" id="cd00293">
    <property type="entry name" value="USP-like"/>
    <property type="match status" value="1"/>
</dbReference>
<dbReference type="InterPro" id="IPR006016">
    <property type="entry name" value="UspA"/>
</dbReference>